<evidence type="ECO:0000256" key="5">
    <source>
        <dbReference type="SAM" id="Phobius"/>
    </source>
</evidence>
<feature type="transmembrane region" description="Helical" evidence="5">
    <location>
        <begin position="183"/>
        <end position="203"/>
    </location>
</feature>
<dbReference type="Proteomes" id="UP001158049">
    <property type="component" value="Unassembled WGS sequence"/>
</dbReference>
<dbReference type="Gene3D" id="1.20.1250.20">
    <property type="entry name" value="MFS general substrate transporter like domains"/>
    <property type="match status" value="2"/>
</dbReference>
<comment type="caution">
    <text evidence="7">The sequence shown here is derived from an EMBL/GenBank/DDBJ whole genome shotgun (WGS) entry which is preliminary data.</text>
</comment>
<dbReference type="InterPro" id="IPR050327">
    <property type="entry name" value="Proton-linked_MCT"/>
</dbReference>
<feature type="transmembrane region" description="Helical" evidence="5">
    <location>
        <begin position="317"/>
        <end position="338"/>
    </location>
</feature>
<dbReference type="InterPro" id="IPR010645">
    <property type="entry name" value="MFS_4"/>
</dbReference>
<keyword evidence="2 5" id="KW-1133">Transmembrane helix</keyword>
<reference evidence="7 8" key="1">
    <citation type="submission" date="2017-05" db="EMBL/GenBank/DDBJ databases">
        <authorList>
            <person name="Varghese N."/>
            <person name="Submissions S."/>
        </authorList>
    </citation>
    <scope>NUCLEOTIDE SEQUENCE [LARGE SCALE GENOMIC DNA]</scope>
    <source>
        <strain evidence="7 8">DSM 26001</strain>
    </source>
</reference>
<feature type="transmembrane region" description="Helical" evidence="5">
    <location>
        <begin position="265"/>
        <end position="284"/>
    </location>
</feature>
<keyword evidence="1 5" id="KW-0812">Transmembrane</keyword>
<feature type="transmembrane region" description="Helical" evidence="5">
    <location>
        <begin position="380"/>
        <end position="399"/>
    </location>
</feature>
<feature type="transmembrane region" description="Helical" evidence="5">
    <location>
        <begin position="92"/>
        <end position="111"/>
    </location>
</feature>
<feature type="transmembrane region" description="Helical" evidence="5">
    <location>
        <begin position="24"/>
        <end position="45"/>
    </location>
</feature>
<keyword evidence="3 5" id="KW-0472">Membrane</keyword>
<evidence type="ECO:0000256" key="3">
    <source>
        <dbReference type="ARBA" id="ARBA00023136"/>
    </source>
</evidence>
<dbReference type="Pfam" id="PF06779">
    <property type="entry name" value="MFS_4"/>
    <property type="match status" value="1"/>
</dbReference>
<feature type="region of interest" description="Disordered" evidence="4">
    <location>
        <begin position="1"/>
        <end position="20"/>
    </location>
</feature>
<evidence type="ECO:0000256" key="2">
    <source>
        <dbReference type="ARBA" id="ARBA00022989"/>
    </source>
</evidence>
<feature type="transmembrane region" description="Helical" evidence="5">
    <location>
        <begin position="150"/>
        <end position="171"/>
    </location>
</feature>
<feature type="transmembrane region" description="Helical" evidence="5">
    <location>
        <begin position="291"/>
        <end position="311"/>
    </location>
</feature>
<evidence type="ECO:0000259" key="6">
    <source>
        <dbReference type="PROSITE" id="PS50850"/>
    </source>
</evidence>
<dbReference type="InterPro" id="IPR020846">
    <property type="entry name" value="MFS_dom"/>
</dbReference>
<dbReference type="PANTHER" id="PTHR11360">
    <property type="entry name" value="MONOCARBOXYLATE TRANSPORTER"/>
    <property type="match status" value="1"/>
</dbReference>
<keyword evidence="8" id="KW-1185">Reference proteome</keyword>
<evidence type="ECO:0000313" key="8">
    <source>
        <dbReference type="Proteomes" id="UP001158049"/>
    </source>
</evidence>
<name>A0ABY1QTC1_9BURK</name>
<dbReference type="RefSeq" id="WP_283445074.1">
    <property type="nucleotide sequence ID" value="NZ_FXUL01000028.1"/>
</dbReference>
<dbReference type="EMBL" id="FXUL01000028">
    <property type="protein sequence ID" value="SMP78270.1"/>
    <property type="molecule type" value="Genomic_DNA"/>
</dbReference>
<accession>A0ABY1QTC1</accession>
<evidence type="ECO:0000313" key="7">
    <source>
        <dbReference type="EMBL" id="SMP78270.1"/>
    </source>
</evidence>
<feature type="compositionally biased region" description="Low complexity" evidence="4">
    <location>
        <begin position="1"/>
        <end position="16"/>
    </location>
</feature>
<sequence length="406" mass="41911">MTTRPSAALPSSAKASGMPNSRGWAMVAAGALVIMVVVVFARLSYGFILPFMRSALGLSYQQAGTLGTASALGYLLLIMVAGMVASRWGGRLAVLSGVAMTMAGFGGLALASDYRLLVALMALLGFGTAFSYTPVISLLAAWFPERRGAVIGIANSGVGLGLLLSGSLVPALHASYAERGWRIAWALFALTALVALVAGFFLLRNPVGAGPTGTHKVDKAKVFRNSHVITVGLLYGIVGITYIVQAIFMYSFALESGVPALTAGRLAAVTGILSIFSSPCWGWLSDRYGRALVLRICVSMTLLGILIPVVTPTLGGFAAHFLIVGCTLSGMFGAILAASTETVGPHEAPLAVSFVTLFYAVGQFAGPAAAGLLIEHAGGFRSAFAACCMVLAAGVGLTLRLGRARR</sequence>
<feature type="transmembrane region" description="Helical" evidence="5">
    <location>
        <begin position="65"/>
        <end position="85"/>
    </location>
</feature>
<proteinExistence type="predicted"/>
<gene>
    <name evidence="7" type="ORF">SAMN06295970_12843</name>
</gene>
<evidence type="ECO:0000256" key="4">
    <source>
        <dbReference type="SAM" id="MobiDB-lite"/>
    </source>
</evidence>
<dbReference type="PROSITE" id="PS50850">
    <property type="entry name" value="MFS"/>
    <property type="match status" value="1"/>
</dbReference>
<feature type="transmembrane region" description="Helical" evidence="5">
    <location>
        <begin position="350"/>
        <end position="374"/>
    </location>
</feature>
<dbReference type="InterPro" id="IPR036259">
    <property type="entry name" value="MFS_trans_sf"/>
</dbReference>
<feature type="transmembrane region" description="Helical" evidence="5">
    <location>
        <begin position="117"/>
        <end position="143"/>
    </location>
</feature>
<evidence type="ECO:0000256" key="1">
    <source>
        <dbReference type="ARBA" id="ARBA00022692"/>
    </source>
</evidence>
<feature type="domain" description="Major facilitator superfamily (MFS) profile" evidence="6">
    <location>
        <begin position="25"/>
        <end position="406"/>
    </location>
</feature>
<dbReference type="SUPFAM" id="SSF103473">
    <property type="entry name" value="MFS general substrate transporter"/>
    <property type="match status" value="1"/>
</dbReference>
<dbReference type="PANTHER" id="PTHR11360:SF284">
    <property type="entry name" value="EG:103B4.3 PROTEIN-RELATED"/>
    <property type="match status" value="1"/>
</dbReference>
<organism evidence="7 8">
    <name type="scientific">Noviherbaspirillum suwonense</name>
    <dbReference type="NCBI Taxonomy" id="1224511"/>
    <lineage>
        <taxon>Bacteria</taxon>
        <taxon>Pseudomonadati</taxon>
        <taxon>Pseudomonadota</taxon>
        <taxon>Betaproteobacteria</taxon>
        <taxon>Burkholderiales</taxon>
        <taxon>Oxalobacteraceae</taxon>
        <taxon>Noviherbaspirillum</taxon>
    </lineage>
</organism>
<feature type="transmembrane region" description="Helical" evidence="5">
    <location>
        <begin position="228"/>
        <end position="253"/>
    </location>
</feature>
<protein>
    <submittedName>
        <fullName evidence="7">Nitrate/nitrite transporter NarK</fullName>
    </submittedName>
</protein>